<dbReference type="EMBL" id="DYVX01000013">
    <property type="protein sequence ID" value="HJF91106.1"/>
    <property type="molecule type" value="Genomic_DNA"/>
</dbReference>
<accession>A0A921LAT3</accession>
<comment type="caution">
    <text evidence="2">The sequence shown here is derived from an EMBL/GenBank/DDBJ whole genome shotgun (WGS) entry which is preliminary data.</text>
</comment>
<evidence type="ECO:0000256" key="1">
    <source>
        <dbReference type="SAM" id="Phobius"/>
    </source>
</evidence>
<gene>
    <name evidence="2" type="ORF">K8W02_01770</name>
</gene>
<dbReference type="Proteomes" id="UP000717835">
    <property type="component" value="Unassembled WGS sequence"/>
</dbReference>
<keyword evidence="1" id="KW-0472">Membrane</keyword>
<feature type="transmembrane region" description="Helical" evidence="1">
    <location>
        <begin position="20"/>
        <end position="37"/>
    </location>
</feature>
<sequence>MKKEVSMVSIQLNENRHNLLIGVIMVILAILFLLYMGSSMVRSTKAFWEESNIERLLQ</sequence>
<reference evidence="2" key="1">
    <citation type="journal article" date="2021" name="PeerJ">
        <title>Extensive microbial diversity within the chicken gut microbiome revealed by metagenomics and culture.</title>
        <authorList>
            <person name="Gilroy R."/>
            <person name="Ravi A."/>
            <person name="Getino M."/>
            <person name="Pursley I."/>
            <person name="Horton D.L."/>
            <person name="Alikhan N.F."/>
            <person name="Baker D."/>
            <person name="Gharbi K."/>
            <person name="Hall N."/>
            <person name="Watson M."/>
            <person name="Adriaenssens E.M."/>
            <person name="Foster-Nyarko E."/>
            <person name="Jarju S."/>
            <person name="Secka A."/>
            <person name="Antonio M."/>
            <person name="Oren A."/>
            <person name="Chaudhuri R.R."/>
            <person name="La Ragione R."/>
            <person name="Hildebrand F."/>
            <person name="Pallen M.J."/>
        </authorList>
    </citation>
    <scope>NUCLEOTIDE SEQUENCE</scope>
    <source>
        <strain evidence="2">CHK55-1828</strain>
    </source>
</reference>
<name>A0A921LAT3_9BACT</name>
<evidence type="ECO:0000313" key="3">
    <source>
        <dbReference type="Proteomes" id="UP000717835"/>
    </source>
</evidence>
<keyword evidence="1" id="KW-0812">Transmembrane</keyword>
<dbReference type="RefSeq" id="WP_276825835.1">
    <property type="nucleotide sequence ID" value="NZ_DYVX01000013.1"/>
</dbReference>
<reference evidence="2" key="2">
    <citation type="submission" date="2021-09" db="EMBL/GenBank/DDBJ databases">
        <authorList>
            <person name="Gilroy R."/>
        </authorList>
    </citation>
    <scope>NUCLEOTIDE SEQUENCE</scope>
    <source>
        <strain evidence="2">CHK55-1828</strain>
    </source>
</reference>
<organism evidence="2 3">
    <name type="scientific">Mediterranea massiliensis</name>
    <dbReference type="NCBI Taxonomy" id="1841865"/>
    <lineage>
        <taxon>Bacteria</taxon>
        <taxon>Pseudomonadati</taxon>
        <taxon>Bacteroidota</taxon>
        <taxon>Bacteroidia</taxon>
        <taxon>Bacteroidales</taxon>
        <taxon>Bacteroidaceae</taxon>
        <taxon>Mediterranea</taxon>
    </lineage>
</organism>
<protein>
    <submittedName>
        <fullName evidence="2">Uncharacterized protein</fullName>
    </submittedName>
</protein>
<dbReference type="AlphaFoldDB" id="A0A921LAT3"/>
<proteinExistence type="predicted"/>
<keyword evidence="1" id="KW-1133">Transmembrane helix</keyword>
<evidence type="ECO:0000313" key="2">
    <source>
        <dbReference type="EMBL" id="HJF91106.1"/>
    </source>
</evidence>